<keyword evidence="2" id="KW-1185">Reference proteome</keyword>
<dbReference type="CTD" id="20322539"/>
<dbReference type="AlphaFoldDB" id="A0A075A8N8"/>
<dbReference type="RefSeq" id="XP_009172400.1">
    <property type="nucleotide sequence ID" value="XM_009174136.1"/>
</dbReference>
<sequence>MNDLALSVSMKDSFNHYSCRKLQQYMEDVILLTTVNRHCANQKLIVVDFDVPLRNINSCTILVEARMDEQTI</sequence>
<accession>A0A075A8N8</accession>
<gene>
    <name evidence="1" type="ORF">T265_08360</name>
</gene>
<protein>
    <submittedName>
        <fullName evidence="1">Uncharacterized protein</fullName>
    </submittedName>
</protein>
<dbReference type="Proteomes" id="UP000054324">
    <property type="component" value="Unassembled WGS sequence"/>
</dbReference>
<organism evidence="1 2">
    <name type="scientific">Opisthorchis viverrini</name>
    <name type="common">Southeast Asian liver fluke</name>
    <dbReference type="NCBI Taxonomy" id="6198"/>
    <lineage>
        <taxon>Eukaryota</taxon>
        <taxon>Metazoa</taxon>
        <taxon>Spiralia</taxon>
        <taxon>Lophotrochozoa</taxon>
        <taxon>Platyhelminthes</taxon>
        <taxon>Trematoda</taxon>
        <taxon>Digenea</taxon>
        <taxon>Opisthorchiida</taxon>
        <taxon>Opisthorchiata</taxon>
        <taxon>Opisthorchiidae</taxon>
        <taxon>Opisthorchis</taxon>
    </lineage>
</organism>
<dbReference type="EMBL" id="KL596832">
    <property type="protein sequence ID" value="KER23859.1"/>
    <property type="molecule type" value="Genomic_DNA"/>
</dbReference>
<dbReference type="KEGG" id="ovi:T265_08360"/>
<dbReference type="GeneID" id="20322539"/>
<evidence type="ECO:0000313" key="2">
    <source>
        <dbReference type="Proteomes" id="UP000054324"/>
    </source>
</evidence>
<reference evidence="1 2" key="1">
    <citation type="submission" date="2013-11" db="EMBL/GenBank/DDBJ databases">
        <title>Opisthorchis viverrini - life in the bile duct.</title>
        <authorList>
            <person name="Young N.D."/>
            <person name="Nagarajan N."/>
            <person name="Lin S.J."/>
            <person name="Korhonen P.K."/>
            <person name="Jex A.R."/>
            <person name="Hall R.S."/>
            <person name="Safavi-Hemami H."/>
            <person name="Kaewkong W."/>
            <person name="Bertrand D."/>
            <person name="Gao S."/>
            <person name="Seet Q."/>
            <person name="Wongkham S."/>
            <person name="Teh B.T."/>
            <person name="Wongkham C."/>
            <person name="Intapan P.M."/>
            <person name="Maleewong W."/>
            <person name="Yang X."/>
            <person name="Hu M."/>
            <person name="Wang Z."/>
            <person name="Hofmann A."/>
            <person name="Sternberg P.W."/>
            <person name="Tan P."/>
            <person name="Wang J."/>
            <person name="Gasser R.B."/>
        </authorList>
    </citation>
    <scope>NUCLEOTIDE SEQUENCE [LARGE SCALE GENOMIC DNA]</scope>
</reference>
<proteinExistence type="predicted"/>
<name>A0A075A8N8_OPIVI</name>
<evidence type="ECO:0000313" key="1">
    <source>
        <dbReference type="EMBL" id="KER23859.1"/>
    </source>
</evidence>